<organism evidence="2 3">
    <name type="scientific">Takifugu bimaculatus</name>
    <dbReference type="NCBI Taxonomy" id="433685"/>
    <lineage>
        <taxon>Eukaryota</taxon>
        <taxon>Metazoa</taxon>
        <taxon>Chordata</taxon>
        <taxon>Craniata</taxon>
        <taxon>Vertebrata</taxon>
        <taxon>Euteleostomi</taxon>
        <taxon>Actinopterygii</taxon>
        <taxon>Neopterygii</taxon>
        <taxon>Teleostei</taxon>
        <taxon>Neoteleostei</taxon>
        <taxon>Acanthomorphata</taxon>
        <taxon>Eupercaria</taxon>
        <taxon>Tetraodontiformes</taxon>
        <taxon>Tetradontoidea</taxon>
        <taxon>Tetraodontidae</taxon>
        <taxon>Takifugu</taxon>
    </lineage>
</organism>
<sequence>MHRIPGDLQQVVFDVAAQSSEHWTSLLEMYTHVPYDAEKRKMLLALASTPDVKHISWVLAAGLQGDIIQTQELPLVINRVLKRLRWLLVCLGFYTTELGSPYTEVPCGIRCHPEHHQVCHLPILNTVAPRTSAGFLLQAEGSRLTDEECARSFGNHQTEPALDGHQPAYTQKMALTLLAISFFKLASKREAARVIQKDVSRVSTL</sequence>
<keyword evidence="3" id="KW-1185">Reference proteome</keyword>
<evidence type="ECO:0000313" key="3">
    <source>
        <dbReference type="Proteomes" id="UP000516260"/>
    </source>
</evidence>
<comment type="caution">
    <text evidence="2">The sequence shown here is derived from an EMBL/GenBank/DDBJ whole genome shotgun (WGS) entry which is preliminary data.</text>
</comment>
<dbReference type="Gene3D" id="1.25.50.20">
    <property type="match status" value="1"/>
</dbReference>
<protein>
    <recommendedName>
        <fullName evidence="1">ERAP1-like C-terminal domain-containing protein</fullName>
    </recommendedName>
</protein>
<dbReference type="InterPro" id="IPR024571">
    <property type="entry name" value="ERAP1-like_C_dom"/>
</dbReference>
<reference evidence="2 3" key="1">
    <citation type="submission" date="2019-04" db="EMBL/GenBank/DDBJ databases">
        <title>The sequence and de novo assembly of Takifugu bimaculatus genome using PacBio and Hi-C technologies.</title>
        <authorList>
            <person name="Xu P."/>
            <person name="Liu B."/>
            <person name="Zhou Z."/>
        </authorList>
    </citation>
    <scope>NUCLEOTIDE SEQUENCE [LARGE SCALE GENOMIC DNA]</scope>
    <source>
        <strain evidence="2">TB-2018</strain>
        <tissue evidence="2">Muscle</tissue>
    </source>
</reference>
<gene>
    <name evidence="2" type="ORF">fugu_003679</name>
</gene>
<evidence type="ECO:0000313" key="2">
    <source>
        <dbReference type="EMBL" id="TNM89445.1"/>
    </source>
</evidence>
<dbReference type="EMBL" id="SWLE01000017">
    <property type="protein sequence ID" value="TNM89445.1"/>
    <property type="molecule type" value="Genomic_DNA"/>
</dbReference>
<dbReference type="Pfam" id="PF11838">
    <property type="entry name" value="ERAP1_C"/>
    <property type="match status" value="1"/>
</dbReference>
<dbReference type="AlphaFoldDB" id="A0A4Z2BBE0"/>
<accession>A0A4Z2BBE0</accession>
<feature type="domain" description="ERAP1-like C-terminal" evidence="1">
    <location>
        <begin position="4"/>
        <end position="80"/>
    </location>
</feature>
<evidence type="ECO:0000259" key="1">
    <source>
        <dbReference type="Pfam" id="PF11838"/>
    </source>
</evidence>
<name>A0A4Z2BBE0_9TELE</name>
<proteinExistence type="predicted"/>
<dbReference type="Proteomes" id="UP000516260">
    <property type="component" value="Chromosome 4"/>
</dbReference>